<sequence>MPRARLKRAVNGGPVGALATLPCELGQVRKEAAAAGDVCAGMSLAGPPPNSARIHLALP</sequence>
<evidence type="ECO:0000313" key="2">
    <source>
        <dbReference type="Proteomes" id="UP000019028"/>
    </source>
</evidence>
<reference evidence="1 2" key="1">
    <citation type="journal article" date="2014" name="Genome Biol. Evol.">
        <title>Genome degeneration and adaptation in a nascent stage of symbiosis.</title>
        <authorList>
            <person name="Oakeson K.F."/>
            <person name="Gil R."/>
            <person name="Clayton A.L."/>
            <person name="Dunn D.M."/>
            <person name="von Niederhausern A.C."/>
            <person name="Hamil C."/>
            <person name="Aoyagi A."/>
            <person name="Duval B."/>
            <person name="Baca A."/>
            <person name="Silva F.J."/>
            <person name="Vallier A."/>
            <person name="Jackson D.G."/>
            <person name="Latorre A."/>
            <person name="Weiss R.B."/>
            <person name="Heddi A."/>
            <person name="Moya A."/>
            <person name="Dale C."/>
        </authorList>
    </citation>
    <scope>NUCLEOTIDE SEQUENCE [LARGE SCALE GENOMIC DNA]</scope>
    <source>
        <strain evidence="1 2">HS1</strain>
    </source>
</reference>
<protein>
    <submittedName>
        <fullName evidence="1">Uncharacterized protein</fullName>
    </submittedName>
</protein>
<proteinExistence type="predicted"/>
<gene>
    <name evidence="1" type="ORF">Sant_2986</name>
</gene>
<dbReference type="AlphaFoldDB" id="W0HZR5"/>
<name>W0HZR5_9GAMM</name>
<organism evidence="1 2">
    <name type="scientific">Sodalis praecaptivus</name>
    <dbReference type="NCBI Taxonomy" id="1239307"/>
    <lineage>
        <taxon>Bacteria</taxon>
        <taxon>Pseudomonadati</taxon>
        <taxon>Pseudomonadota</taxon>
        <taxon>Gammaproteobacteria</taxon>
        <taxon>Enterobacterales</taxon>
        <taxon>Bruguierivoracaceae</taxon>
        <taxon>Sodalis</taxon>
    </lineage>
</organism>
<dbReference type="EMBL" id="CP006569">
    <property type="protein sequence ID" value="AHF77992.1"/>
    <property type="molecule type" value="Genomic_DNA"/>
</dbReference>
<accession>W0HZR5</accession>
<evidence type="ECO:0000313" key="1">
    <source>
        <dbReference type="EMBL" id="AHF77992.1"/>
    </source>
</evidence>
<dbReference type="Proteomes" id="UP000019028">
    <property type="component" value="Chromosome"/>
</dbReference>
<dbReference type="HOGENOM" id="CLU_2958339_0_0_6"/>
<keyword evidence="2" id="KW-1185">Reference proteome</keyword>
<dbReference type="KEGG" id="sod:Sant_2986"/>